<dbReference type="EMBL" id="CAJOBI010196709">
    <property type="protein sequence ID" value="CAF4978649.1"/>
    <property type="molecule type" value="Genomic_DNA"/>
</dbReference>
<dbReference type="EMBL" id="CAJOBJ010193311">
    <property type="protein sequence ID" value="CAF4960981.1"/>
    <property type="molecule type" value="Genomic_DNA"/>
</dbReference>
<comment type="caution">
    <text evidence="1">The sequence shown here is derived from an EMBL/GenBank/DDBJ whole genome shotgun (WGS) entry which is preliminary data.</text>
</comment>
<evidence type="ECO:0000313" key="3">
    <source>
        <dbReference type="Proteomes" id="UP000681720"/>
    </source>
</evidence>
<protein>
    <submittedName>
        <fullName evidence="1">Uncharacterized protein</fullName>
    </submittedName>
</protein>
<accession>A0A8S3D2F8</accession>
<dbReference type="Proteomes" id="UP000676336">
    <property type="component" value="Unassembled WGS sequence"/>
</dbReference>
<organism evidence="1 3">
    <name type="scientific">Rotaria magnacalcarata</name>
    <dbReference type="NCBI Taxonomy" id="392030"/>
    <lineage>
        <taxon>Eukaryota</taxon>
        <taxon>Metazoa</taxon>
        <taxon>Spiralia</taxon>
        <taxon>Gnathifera</taxon>
        <taxon>Rotifera</taxon>
        <taxon>Eurotatoria</taxon>
        <taxon>Bdelloidea</taxon>
        <taxon>Philodinida</taxon>
        <taxon>Philodinidae</taxon>
        <taxon>Rotaria</taxon>
    </lineage>
</organism>
<name>A0A8S3D2F8_9BILA</name>
<feature type="non-terminal residue" evidence="1">
    <location>
        <position position="1"/>
    </location>
</feature>
<gene>
    <name evidence="1" type="ORF">GIL414_LOCUS54847</name>
    <name evidence="2" type="ORF">SMN809_LOCUS55587</name>
</gene>
<sequence>NIYRFDEDGPKPAELEFDTVSEFTKLDSDPEKREELIAQAFGNYIVTL</sequence>
<proteinExistence type="predicted"/>
<evidence type="ECO:0000313" key="2">
    <source>
        <dbReference type="EMBL" id="CAF4978649.1"/>
    </source>
</evidence>
<reference evidence="1" key="1">
    <citation type="submission" date="2021-02" db="EMBL/GenBank/DDBJ databases">
        <authorList>
            <person name="Nowell W R."/>
        </authorList>
    </citation>
    <scope>NUCLEOTIDE SEQUENCE</scope>
</reference>
<feature type="non-terminal residue" evidence="1">
    <location>
        <position position="48"/>
    </location>
</feature>
<dbReference type="Proteomes" id="UP000681720">
    <property type="component" value="Unassembled WGS sequence"/>
</dbReference>
<dbReference type="AlphaFoldDB" id="A0A8S3D2F8"/>
<evidence type="ECO:0000313" key="1">
    <source>
        <dbReference type="EMBL" id="CAF4960981.1"/>
    </source>
</evidence>